<protein>
    <submittedName>
        <fullName evidence="2 4">Uncharacterized protein</fullName>
    </submittedName>
</protein>
<keyword evidence="3" id="KW-1185">Reference proteome</keyword>
<feature type="compositionally biased region" description="Basic and acidic residues" evidence="1">
    <location>
        <begin position="344"/>
        <end position="361"/>
    </location>
</feature>
<reference evidence="4" key="2">
    <citation type="submission" date="2019-09" db="UniProtKB">
        <authorList>
            <consortium name="WormBaseParasite"/>
        </authorList>
    </citation>
    <scope>IDENTIFICATION</scope>
</reference>
<accession>A0A3P8AFY2</accession>
<proteinExistence type="predicted"/>
<dbReference type="WBParaSite" id="HPBE_0001332101-mRNA-1">
    <property type="protein sequence ID" value="HPBE_0001332101-mRNA-1"/>
    <property type="gene ID" value="HPBE_0001332101"/>
</dbReference>
<gene>
    <name evidence="2" type="ORF">HPBE_LOCUS13322</name>
</gene>
<dbReference type="Proteomes" id="UP000050761">
    <property type="component" value="Unassembled WGS sequence"/>
</dbReference>
<evidence type="ECO:0000313" key="2">
    <source>
        <dbReference type="EMBL" id="VDO95727.1"/>
    </source>
</evidence>
<sequence>MFRFSCQEKSAAEVKKRSPGRTINWDFLADLWEDTVINSIVHEYDRFILHLLDNAEGADSLKTTKKRLPSETLELKDLMERRAQAFAKAAEARLSIHNAYGSFVNIKTTMTARPDGTLVPSRRTMEEHGCVVPDVLPSEIRRAISSVRNRTARCPDTISAEHLKDFPPVLLNTLTWLLTRYYECAILKRGQGLYKPGKTSRRHLRLASSDVPDLRLASPDVPDLRLASSDVPAIRLAPSDIPAIQLASPDEYRVGATELLHGASAIEADRTKGRNMNASLSTSQASFTRCYNRFHRVIRETYASLEANSGPDEDVTTQRRLLRAARVSLEANVRYVESAMAKHEAAADNVDEERRSSEKIQKRVSSNLDRADDIVNQAQEMLITLEQRMGEL</sequence>
<evidence type="ECO:0000256" key="1">
    <source>
        <dbReference type="SAM" id="MobiDB-lite"/>
    </source>
</evidence>
<evidence type="ECO:0000313" key="3">
    <source>
        <dbReference type="Proteomes" id="UP000050761"/>
    </source>
</evidence>
<evidence type="ECO:0000313" key="4">
    <source>
        <dbReference type="WBParaSite" id="HPBE_0001332101-mRNA-1"/>
    </source>
</evidence>
<dbReference type="OrthoDB" id="410104at2759"/>
<reference evidence="2 3" key="1">
    <citation type="submission" date="2018-11" db="EMBL/GenBank/DDBJ databases">
        <authorList>
            <consortium name="Pathogen Informatics"/>
        </authorList>
    </citation>
    <scope>NUCLEOTIDE SEQUENCE [LARGE SCALE GENOMIC DNA]</scope>
</reference>
<accession>A0A183FXM8</accession>
<name>A0A183FXM8_HELPZ</name>
<dbReference type="AlphaFoldDB" id="A0A183FXM8"/>
<feature type="region of interest" description="Disordered" evidence="1">
    <location>
        <begin position="344"/>
        <end position="363"/>
    </location>
</feature>
<organism evidence="3 4">
    <name type="scientific">Heligmosomoides polygyrus</name>
    <name type="common">Parasitic roundworm</name>
    <dbReference type="NCBI Taxonomy" id="6339"/>
    <lineage>
        <taxon>Eukaryota</taxon>
        <taxon>Metazoa</taxon>
        <taxon>Ecdysozoa</taxon>
        <taxon>Nematoda</taxon>
        <taxon>Chromadorea</taxon>
        <taxon>Rhabditida</taxon>
        <taxon>Rhabditina</taxon>
        <taxon>Rhabditomorpha</taxon>
        <taxon>Strongyloidea</taxon>
        <taxon>Heligmosomidae</taxon>
        <taxon>Heligmosomoides</taxon>
    </lineage>
</organism>
<dbReference type="EMBL" id="UZAH01027869">
    <property type="protein sequence ID" value="VDO95727.1"/>
    <property type="molecule type" value="Genomic_DNA"/>
</dbReference>